<dbReference type="EMBL" id="JAABOO010000002">
    <property type="protein sequence ID" value="NER14127.1"/>
    <property type="molecule type" value="Genomic_DNA"/>
</dbReference>
<dbReference type="Pfam" id="PF13376">
    <property type="entry name" value="OmdA"/>
    <property type="match status" value="1"/>
</dbReference>
<evidence type="ECO:0008006" key="3">
    <source>
        <dbReference type="Google" id="ProtNLM"/>
    </source>
</evidence>
<gene>
    <name evidence="1" type="ORF">GWK08_11795</name>
</gene>
<dbReference type="RefSeq" id="WP_163607389.1">
    <property type="nucleotide sequence ID" value="NZ_JAABOO010000002.1"/>
</dbReference>
<dbReference type="Proteomes" id="UP000468581">
    <property type="component" value="Unassembled WGS sequence"/>
</dbReference>
<reference evidence="1 2" key="1">
    <citation type="submission" date="2020-01" db="EMBL/GenBank/DDBJ databases">
        <title>Leptobacterium flavescens.</title>
        <authorList>
            <person name="Wang G."/>
        </authorList>
    </citation>
    <scope>NUCLEOTIDE SEQUENCE [LARGE SCALE GENOMIC DNA]</scope>
    <source>
        <strain evidence="1 2">KCTC 22160</strain>
    </source>
</reference>
<protein>
    <recommendedName>
        <fullName evidence="3">DUF1905 domain-containing protein</fullName>
    </recommendedName>
</protein>
<sequence length="166" mass="19055">MAKTEKLLSPEFTVFVHGMHAVLIPDKIVDPVLEAGHDRVKVRADFEGKSIEFHAALRKHNDQVRITFSKAKQKELGLFPNDEFRMQFFEDGSRYGVDMPEELEAVLQSDEGAFGIFEGFTAGKQRSIIYMISRYRNSQTRIDKSLLLCENLKRGISDKKDLLKNF</sequence>
<dbReference type="AlphaFoldDB" id="A0A6P0UM78"/>
<evidence type="ECO:0000313" key="2">
    <source>
        <dbReference type="Proteomes" id="UP000468581"/>
    </source>
</evidence>
<name>A0A6P0UM78_9FLAO</name>
<keyword evidence="2" id="KW-1185">Reference proteome</keyword>
<comment type="caution">
    <text evidence="1">The sequence shown here is derived from an EMBL/GenBank/DDBJ whole genome shotgun (WGS) entry which is preliminary data.</text>
</comment>
<proteinExistence type="predicted"/>
<accession>A0A6P0UM78</accession>
<evidence type="ECO:0000313" key="1">
    <source>
        <dbReference type="EMBL" id="NER14127.1"/>
    </source>
</evidence>
<organism evidence="1 2">
    <name type="scientific">Leptobacterium flavescens</name>
    <dbReference type="NCBI Taxonomy" id="472055"/>
    <lineage>
        <taxon>Bacteria</taxon>
        <taxon>Pseudomonadati</taxon>
        <taxon>Bacteroidota</taxon>
        <taxon>Flavobacteriia</taxon>
        <taxon>Flavobacteriales</taxon>
        <taxon>Flavobacteriaceae</taxon>
        <taxon>Leptobacterium</taxon>
    </lineage>
</organism>